<dbReference type="InterPro" id="IPR004090">
    <property type="entry name" value="Chemotax_Me-accpt_rcpt"/>
</dbReference>
<keyword evidence="4 6" id="KW-0807">Transducer</keyword>
<evidence type="ECO:0000313" key="11">
    <source>
        <dbReference type="Proteomes" id="UP001223586"/>
    </source>
</evidence>
<name>A0ABT9WRG6_9BACI</name>
<dbReference type="CDD" id="cd19411">
    <property type="entry name" value="MCP2201-like_sensor"/>
    <property type="match status" value="1"/>
</dbReference>
<dbReference type="PROSITE" id="PS50111">
    <property type="entry name" value="CHEMOTAXIS_TRANSDUC_2"/>
    <property type="match status" value="1"/>
</dbReference>
<keyword evidence="7" id="KW-0812">Transmembrane</keyword>
<feature type="transmembrane region" description="Helical" evidence="7">
    <location>
        <begin position="12"/>
        <end position="36"/>
    </location>
</feature>
<organism evidence="10 11">
    <name type="scientific">Bacillus chungangensis</name>
    <dbReference type="NCBI Taxonomy" id="587633"/>
    <lineage>
        <taxon>Bacteria</taxon>
        <taxon>Bacillati</taxon>
        <taxon>Bacillota</taxon>
        <taxon>Bacilli</taxon>
        <taxon>Bacillales</taxon>
        <taxon>Bacillaceae</taxon>
        <taxon>Bacillus</taxon>
    </lineage>
</organism>
<dbReference type="PANTHER" id="PTHR32089">
    <property type="entry name" value="METHYL-ACCEPTING CHEMOTAXIS PROTEIN MCPB"/>
    <property type="match status" value="1"/>
</dbReference>
<dbReference type="Pfam" id="PF00672">
    <property type="entry name" value="HAMP"/>
    <property type="match status" value="1"/>
</dbReference>
<dbReference type="InterPro" id="IPR004089">
    <property type="entry name" value="MCPsignal_dom"/>
</dbReference>
<dbReference type="SMART" id="SM00304">
    <property type="entry name" value="HAMP"/>
    <property type="match status" value="1"/>
</dbReference>
<dbReference type="PANTHER" id="PTHR32089:SF112">
    <property type="entry name" value="LYSOZYME-LIKE PROTEIN-RELATED"/>
    <property type="match status" value="1"/>
</dbReference>
<dbReference type="InterPro" id="IPR003660">
    <property type="entry name" value="HAMP_dom"/>
</dbReference>
<dbReference type="PROSITE" id="PS50885">
    <property type="entry name" value="HAMP"/>
    <property type="match status" value="1"/>
</dbReference>
<dbReference type="Pfam" id="PF00015">
    <property type="entry name" value="MCPsignal"/>
    <property type="match status" value="1"/>
</dbReference>
<dbReference type="Gene3D" id="1.10.287.950">
    <property type="entry name" value="Methyl-accepting chemotaxis protein"/>
    <property type="match status" value="1"/>
</dbReference>
<dbReference type="CDD" id="cd11386">
    <property type="entry name" value="MCP_signal"/>
    <property type="match status" value="1"/>
</dbReference>
<dbReference type="SUPFAM" id="SSF58104">
    <property type="entry name" value="Methyl-accepting chemotaxis protein (MCP) signaling domain"/>
    <property type="match status" value="1"/>
</dbReference>
<evidence type="ECO:0000256" key="5">
    <source>
        <dbReference type="ARBA" id="ARBA00029447"/>
    </source>
</evidence>
<evidence type="ECO:0000313" key="10">
    <source>
        <dbReference type="EMBL" id="MDQ0175502.1"/>
    </source>
</evidence>
<dbReference type="Pfam" id="PF12729">
    <property type="entry name" value="4HB_MCP_1"/>
    <property type="match status" value="1"/>
</dbReference>
<dbReference type="CDD" id="cd06225">
    <property type="entry name" value="HAMP"/>
    <property type="match status" value="1"/>
</dbReference>
<dbReference type="InterPro" id="IPR047347">
    <property type="entry name" value="YvaQ-like_sensor"/>
</dbReference>
<evidence type="ECO:0000259" key="8">
    <source>
        <dbReference type="PROSITE" id="PS50111"/>
    </source>
</evidence>
<evidence type="ECO:0000256" key="6">
    <source>
        <dbReference type="PROSITE-ProRule" id="PRU00284"/>
    </source>
</evidence>
<evidence type="ECO:0000256" key="7">
    <source>
        <dbReference type="SAM" id="Phobius"/>
    </source>
</evidence>
<dbReference type="Gene3D" id="6.10.340.10">
    <property type="match status" value="1"/>
</dbReference>
<feature type="domain" description="HAMP" evidence="9">
    <location>
        <begin position="209"/>
        <end position="262"/>
    </location>
</feature>
<keyword evidence="2" id="KW-1003">Cell membrane</keyword>
<evidence type="ECO:0000256" key="3">
    <source>
        <dbReference type="ARBA" id="ARBA00023136"/>
    </source>
</evidence>
<evidence type="ECO:0000256" key="2">
    <source>
        <dbReference type="ARBA" id="ARBA00022475"/>
    </source>
</evidence>
<sequence>MKVKSKISVASKLICGFGMVLLLLIIISVFSVMQIMKINTNYTKLIDDRFTKLVQVEEIREEVIKQSNAIRGYLLTGEQLYLDNYNESIETYQDTLEAFSTSIYSDKGRKLLVELENAQQEYETRLKEAVAFKKTNNREAYIGLVQNEIRDGIARFTESADNLVLFQAEILEKVVAEETARTNTVKTTVIMISIAAIVIGLVLALLISRQISIPVVKVSNAMKRMATGDLTIEKIKVKNRDEIGELASSLHSMAKDLRSVVKQVANSSSHVAAASEELSAASEQSNSAAEQVAIISQKSATGSEVQIQEFNMATTSIQEVVSGIEHISKASEDMLDSTVDALDTSNKGEAAIEKVFHQMNAIHYSVEQTTDIVRSLDEHSRNISSIISLITDISDQTNLLALNAAIEAARAGEHGKGFAVVAEEVRKLAEQSRHSADQVIKTIVLIQEETEKAVQLMEKDSQQVQLGMTDTSEARDSFNDVGNAIKSVTNKVQEVSASVEEINALTVQLMGNMQQVNEIAQNGQQNAQESSAAAEEQLATTEEISASAQSLAQLAEQLQSVISRFKI</sequence>
<evidence type="ECO:0000259" key="9">
    <source>
        <dbReference type="PROSITE" id="PS50885"/>
    </source>
</evidence>
<accession>A0ABT9WRG6</accession>
<dbReference type="EMBL" id="JAUSTT010000006">
    <property type="protein sequence ID" value="MDQ0175502.1"/>
    <property type="molecule type" value="Genomic_DNA"/>
</dbReference>
<proteinExistence type="inferred from homology"/>
<reference evidence="10 11" key="1">
    <citation type="submission" date="2023-07" db="EMBL/GenBank/DDBJ databases">
        <title>Genomic Encyclopedia of Type Strains, Phase IV (KMG-IV): sequencing the most valuable type-strain genomes for metagenomic binning, comparative biology and taxonomic classification.</title>
        <authorList>
            <person name="Goeker M."/>
        </authorList>
    </citation>
    <scope>NUCLEOTIDE SEQUENCE [LARGE SCALE GENOMIC DNA]</scope>
    <source>
        <strain evidence="10 11">DSM 23837</strain>
    </source>
</reference>
<dbReference type="InterPro" id="IPR024478">
    <property type="entry name" value="HlyB_4HB_MCP"/>
</dbReference>
<keyword evidence="7" id="KW-1133">Transmembrane helix</keyword>
<dbReference type="Proteomes" id="UP001223586">
    <property type="component" value="Unassembled WGS sequence"/>
</dbReference>
<protein>
    <submittedName>
        <fullName evidence="10">Methyl-accepting chemotaxis protein</fullName>
    </submittedName>
</protein>
<evidence type="ECO:0000256" key="4">
    <source>
        <dbReference type="ARBA" id="ARBA00023224"/>
    </source>
</evidence>
<feature type="domain" description="Methyl-accepting transducer" evidence="8">
    <location>
        <begin position="281"/>
        <end position="517"/>
    </location>
</feature>
<comment type="similarity">
    <text evidence="5">Belongs to the methyl-accepting chemotaxis (MCP) protein family.</text>
</comment>
<keyword evidence="11" id="KW-1185">Reference proteome</keyword>
<gene>
    <name evidence="10" type="ORF">J2S08_001336</name>
</gene>
<feature type="transmembrane region" description="Helical" evidence="7">
    <location>
        <begin position="189"/>
        <end position="207"/>
    </location>
</feature>
<dbReference type="SMART" id="SM00283">
    <property type="entry name" value="MA"/>
    <property type="match status" value="1"/>
</dbReference>
<comment type="subcellular location">
    <subcellularLocation>
        <location evidence="1">Cell membrane</location>
    </subcellularLocation>
</comment>
<evidence type="ECO:0000256" key="1">
    <source>
        <dbReference type="ARBA" id="ARBA00004236"/>
    </source>
</evidence>
<dbReference type="PRINTS" id="PR00260">
    <property type="entry name" value="CHEMTRNSDUCR"/>
</dbReference>
<keyword evidence="3 7" id="KW-0472">Membrane</keyword>
<comment type="caution">
    <text evidence="10">The sequence shown here is derived from an EMBL/GenBank/DDBJ whole genome shotgun (WGS) entry which is preliminary data.</text>
</comment>